<name>D3PV96_STANL</name>
<organism evidence="4 5">
    <name type="scientific">Stackebrandtia nassauensis (strain DSM 44728 / CIP 108903 / NRRL B-16338 / NBRC 102104 / LLR-40K-21)</name>
    <dbReference type="NCBI Taxonomy" id="446470"/>
    <lineage>
        <taxon>Bacteria</taxon>
        <taxon>Bacillati</taxon>
        <taxon>Actinomycetota</taxon>
        <taxon>Actinomycetes</taxon>
        <taxon>Glycomycetales</taxon>
        <taxon>Glycomycetaceae</taxon>
        <taxon>Stackebrandtia</taxon>
    </lineage>
</organism>
<feature type="signal peptide" evidence="1">
    <location>
        <begin position="1"/>
        <end position="32"/>
    </location>
</feature>
<feature type="domain" description="Peptidoglycan binding-like" evidence="2">
    <location>
        <begin position="46"/>
        <end position="102"/>
    </location>
</feature>
<dbReference type="STRING" id="446470.Snas_1443"/>
<evidence type="ECO:0000313" key="5">
    <source>
        <dbReference type="Proteomes" id="UP000000844"/>
    </source>
</evidence>
<feature type="domain" description="Peptidase M15A C-terminal" evidence="3">
    <location>
        <begin position="114"/>
        <end position="228"/>
    </location>
</feature>
<dbReference type="eggNOG" id="COG3409">
    <property type="taxonomic scope" value="Bacteria"/>
</dbReference>
<dbReference type="KEGG" id="sna:Snas_1443"/>
<keyword evidence="4" id="KW-0645">Protease</keyword>
<evidence type="ECO:0000259" key="3">
    <source>
        <dbReference type="Pfam" id="PF08291"/>
    </source>
</evidence>
<dbReference type="HOGENOM" id="CLU_1119635_0_0_11"/>
<dbReference type="Gene3D" id="1.10.101.10">
    <property type="entry name" value="PGBD-like superfamily/PGBD"/>
    <property type="match status" value="1"/>
</dbReference>
<evidence type="ECO:0000259" key="2">
    <source>
        <dbReference type="Pfam" id="PF01471"/>
    </source>
</evidence>
<dbReference type="GO" id="GO:0009046">
    <property type="term" value="F:zinc D-Ala-D-Ala carboxypeptidase activity"/>
    <property type="evidence" value="ECO:0007669"/>
    <property type="project" value="UniProtKB-EC"/>
</dbReference>
<keyword evidence="5" id="KW-1185">Reference proteome</keyword>
<dbReference type="InterPro" id="IPR002477">
    <property type="entry name" value="Peptidoglycan-bd-like"/>
</dbReference>
<dbReference type="EMBL" id="CP001778">
    <property type="protein sequence ID" value="ADD41149.1"/>
    <property type="molecule type" value="Genomic_DNA"/>
</dbReference>
<dbReference type="InterPro" id="IPR013230">
    <property type="entry name" value="Peptidase_M15A_C"/>
</dbReference>
<keyword evidence="1" id="KW-0732">Signal</keyword>
<accession>D3PV96</accession>
<dbReference type="SUPFAM" id="SSF55166">
    <property type="entry name" value="Hedgehog/DD-peptidase"/>
    <property type="match status" value="1"/>
</dbReference>
<protein>
    <submittedName>
        <fullName evidence="4">Zinc D-Ala-D-Ala carboxypeptidase</fullName>
        <ecNumber evidence="4">3.4.17.14</ecNumber>
    </submittedName>
</protein>
<dbReference type="OrthoDB" id="9810670at2"/>
<dbReference type="Pfam" id="PF01471">
    <property type="entry name" value="PG_binding_1"/>
    <property type="match status" value="1"/>
</dbReference>
<dbReference type="Pfam" id="PF08291">
    <property type="entry name" value="Peptidase_M15_3"/>
    <property type="match status" value="1"/>
</dbReference>
<dbReference type="Proteomes" id="UP000000844">
    <property type="component" value="Chromosome"/>
</dbReference>
<dbReference type="InterPro" id="IPR006311">
    <property type="entry name" value="TAT_signal"/>
</dbReference>
<dbReference type="InterPro" id="IPR009045">
    <property type="entry name" value="Zn_M74/Hedgehog-like"/>
</dbReference>
<proteinExistence type="predicted"/>
<dbReference type="RefSeq" id="WP_013016720.1">
    <property type="nucleotide sequence ID" value="NC_013947.1"/>
</dbReference>
<dbReference type="MEROPS" id="M15.001"/>
<feature type="chain" id="PRO_5003049270" evidence="1">
    <location>
        <begin position="33"/>
        <end position="242"/>
    </location>
</feature>
<dbReference type="Gene3D" id="3.30.1380.10">
    <property type="match status" value="1"/>
</dbReference>
<evidence type="ECO:0000313" key="4">
    <source>
        <dbReference type="EMBL" id="ADD41149.1"/>
    </source>
</evidence>
<dbReference type="EC" id="3.4.17.14" evidence="4"/>
<reference evidence="4 5" key="1">
    <citation type="journal article" date="2009" name="Stand. Genomic Sci.">
        <title>Complete genome sequence of Stackebrandtia nassauensis type strain (LLR-40K-21).</title>
        <authorList>
            <person name="Munk C."/>
            <person name="Lapidus A."/>
            <person name="Copeland A."/>
            <person name="Jando M."/>
            <person name="Mayilraj S."/>
            <person name="Glavina Del Rio T."/>
            <person name="Nolan M."/>
            <person name="Chen F."/>
            <person name="Lucas S."/>
            <person name="Tice H."/>
            <person name="Cheng J.F."/>
            <person name="Han C."/>
            <person name="Detter J.C."/>
            <person name="Bruce D."/>
            <person name="Goodwin L."/>
            <person name="Chain P."/>
            <person name="Pitluck S."/>
            <person name="Goker M."/>
            <person name="Ovchinikova G."/>
            <person name="Pati A."/>
            <person name="Ivanova N."/>
            <person name="Mavromatis K."/>
            <person name="Chen A."/>
            <person name="Palaniappan K."/>
            <person name="Land M."/>
            <person name="Hauser L."/>
            <person name="Chang Y.J."/>
            <person name="Jeffries C.D."/>
            <person name="Bristow J."/>
            <person name="Eisen J.A."/>
            <person name="Markowitz V."/>
            <person name="Hugenholtz P."/>
            <person name="Kyrpides N.C."/>
            <person name="Klenk H.P."/>
        </authorList>
    </citation>
    <scope>NUCLEOTIDE SEQUENCE [LARGE SCALE GENOMIC DNA]</scope>
    <source>
        <strain evidence="5">DSM 44728 / CIP 108903 / NRRL B-16338 / NBRC 102104 / LLR-40K-21</strain>
    </source>
</reference>
<dbReference type="AlphaFoldDB" id="D3PV96"/>
<evidence type="ECO:0000256" key="1">
    <source>
        <dbReference type="SAM" id="SignalP"/>
    </source>
</evidence>
<dbReference type="InterPro" id="IPR036366">
    <property type="entry name" value="PGBDSf"/>
</dbReference>
<sequence>MSDATRRALLSAAVMVPTSAAVIAMTSGTAHAAYSWDRKLKKGMKGNDVKQLQIRVAGYPGYGNILSLDGEFGARTESAVKRFQKAYGLAADGVAGSRTFRKIYSLQDGDNTPKHFSYAELNGCNSSWAGGTVSSTTAKYRALITMWKLEAMRHALGDKSISVSSGFRSKACNDAVGGASNSQHMTGSAADLVGSHSLCTLAKQARYHGFGTILGPGYDGHGDHVHLDGLNRIYWSAPNCGV</sequence>
<dbReference type="PROSITE" id="PS51318">
    <property type="entry name" value="TAT"/>
    <property type="match status" value="1"/>
</dbReference>
<dbReference type="InterPro" id="IPR036365">
    <property type="entry name" value="PGBD-like_sf"/>
</dbReference>
<keyword evidence="4" id="KW-0378">Hydrolase</keyword>
<dbReference type="SUPFAM" id="SSF47090">
    <property type="entry name" value="PGBD-like"/>
    <property type="match status" value="1"/>
</dbReference>
<keyword evidence="4" id="KW-0121">Carboxypeptidase</keyword>
<gene>
    <name evidence="4" type="ordered locus">Snas_1443</name>
</gene>